<sequence length="499" mass="52628">MFSNLLRKRSKPAKSLKALPLRFRMEMLETRQMMAGDVAASVLNGNLYISEALGQTGLDNGVRVFQVSPGVVRVMGAENNGDGSVSRVNGQQSQDFMITGDLNVNLGAGHDRLHLGFDGGASAPNFNNVNINMAAPELVIAQKTQVAKGGLGGVGGVFNAPDNDQVFGWGFNARGAVSVNTGVGNDWVFISNSNIGDGLGADNLTINTGAGADTASIKGTTLLGNLRIQTYANVNENDADTVWMDSALDSSFNVRPTYVTGDVSVYTGAGNDFLMLGDSTDPYFTGLGFMTNGYFQGYLGAGDDVVDVSAAKFGNGPAHWSNLLLYTGAGADGVTVDFDSSLIAIGDPMPEINGSLIIQTYDSLAETDADKVTIPIGQIGFATYIWLGGGDDQFSLTAGNWGSYVIVDAGAGNDTGFAAGFLYETAEIRMGEGNDNMTLAHLRAKKLTLDGGNGVDRLTRTSPSAVDQLFQSGWEYINGRPTWLDDLVFDSNIAVMARR</sequence>
<gene>
    <name evidence="1" type="ORF">I41_05610</name>
</gene>
<dbReference type="AlphaFoldDB" id="A0A517TSQ4"/>
<dbReference type="EMBL" id="CP036339">
    <property type="protein sequence ID" value="QDT71404.1"/>
    <property type="molecule type" value="Genomic_DNA"/>
</dbReference>
<evidence type="ECO:0000313" key="1">
    <source>
        <dbReference type="EMBL" id="QDT71404.1"/>
    </source>
</evidence>
<keyword evidence="2" id="KW-1185">Reference proteome</keyword>
<dbReference type="RefSeq" id="WP_145430640.1">
    <property type="nucleotide sequence ID" value="NZ_CP036339.1"/>
</dbReference>
<dbReference type="Gene3D" id="2.160.20.160">
    <property type="match status" value="1"/>
</dbReference>
<reference evidence="1 2" key="1">
    <citation type="submission" date="2019-02" db="EMBL/GenBank/DDBJ databases">
        <title>Deep-cultivation of Planctomycetes and their phenomic and genomic characterization uncovers novel biology.</title>
        <authorList>
            <person name="Wiegand S."/>
            <person name="Jogler M."/>
            <person name="Boedeker C."/>
            <person name="Pinto D."/>
            <person name="Vollmers J."/>
            <person name="Rivas-Marin E."/>
            <person name="Kohn T."/>
            <person name="Peeters S.H."/>
            <person name="Heuer A."/>
            <person name="Rast P."/>
            <person name="Oberbeckmann S."/>
            <person name="Bunk B."/>
            <person name="Jeske O."/>
            <person name="Meyerdierks A."/>
            <person name="Storesund J.E."/>
            <person name="Kallscheuer N."/>
            <person name="Luecker S."/>
            <person name="Lage O.M."/>
            <person name="Pohl T."/>
            <person name="Merkel B.J."/>
            <person name="Hornburger P."/>
            <person name="Mueller R.-W."/>
            <person name="Bruemmer F."/>
            <person name="Labrenz M."/>
            <person name="Spormann A.M."/>
            <person name="Op den Camp H."/>
            <person name="Overmann J."/>
            <person name="Amann R."/>
            <person name="Jetten M.S.M."/>
            <person name="Mascher T."/>
            <person name="Medema M.H."/>
            <person name="Devos D.P."/>
            <person name="Kaster A.-K."/>
            <person name="Ovreas L."/>
            <person name="Rohde M."/>
            <person name="Galperin M.Y."/>
            <person name="Jogler C."/>
        </authorList>
    </citation>
    <scope>NUCLEOTIDE SEQUENCE [LARGE SCALE GENOMIC DNA]</scope>
    <source>
        <strain evidence="1 2">I41</strain>
    </source>
</reference>
<proteinExistence type="predicted"/>
<evidence type="ECO:0000313" key="2">
    <source>
        <dbReference type="Proteomes" id="UP000317909"/>
    </source>
</evidence>
<dbReference type="OrthoDB" id="291126at2"/>
<dbReference type="KEGG" id="llh:I41_05610"/>
<protein>
    <submittedName>
        <fullName evidence="1">Uncharacterized protein</fullName>
    </submittedName>
</protein>
<accession>A0A517TSQ4</accession>
<name>A0A517TSQ4_9BACT</name>
<dbReference type="Proteomes" id="UP000317909">
    <property type="component" value="Chromosome"/>
</dbReference>
<organism evidence="1 2">
    <name type="scientific">Lacipirellula limnantheis</name>
    <dbReference type="NCBI Taxonomy" id="2528024"/>
    <lineage>
        <taxon>Bacteria</taxon>
        <taxon>Pseudomonadati</taxon>
        <taxon>Planctomycetota</taxon>
        <taxon>Planctomycetia</taxon>
        <taxon>Pirellulales</taxon>
        <taxon>Lacipirellulaceae</taxon>
        <taxon>Lacipirellula</taxon>
    </lineage>
</organism>